<evidence type="ECO:0000313" key="2">
    <source>
        <dbReference type="EMBL" id="KAL1252890.1"/>
    </source>
</evidence>
<sequence>MTRGKERQQQRDLEQMFLWSSVFSKEPQVPGQRSPEELVTNMLMLELGYLLKRTERLRQERATENRRRSSSVDYSWLAAPPQKSAYEIPAGEILELQDLCTKVSPSQCGPLILRLRKVMTEVEPEVTEVSRLFRSVLCNFLDEVEEGEDRERELKARANRSKSMSVINLRSHLHITPLWRRVAASRDTEEQAGEDEDEDNIHRNRRIRSMPDISVVEERALT</sequence>
<dbReference type="EMBL" id="JAYMGO010000021">
    <property type="protein sequence ID" value="KAL1252890.1"/>
    <property type="molecule type" value="Genomic_DNA"/>
</dbReference>
<gene>
    <name evidence="2" type="ORF">QQF64_017583</name>
</gene>
<proteinExistence type="predicted"/>
<protein>
    <recommendedName>
        <fullName evidence="4">Protein RD3-like</fullName>
    </recommendedName>
</protein>
<dbReference type="InterPro" id="IPR028092">
    <property type="entry name" value="RD3"/>
</dbReference>
<evidence type="ECO:0000313" key="3">
    <source>
        <dbReference type="Proteomes" id="UP001558613"/>
    </source>
</evidence>
<name>A0ABR3LJ25_9TELE</name>
<evidence type="ECO:0000256" key="1">
    <source>
        <dbReference type="SAM" id="MobiDB-lite"/>
    </source>
</evidence>
<evidence type="ECO:0008006" key="4">
    <source>
        <dbReference type="Google" id="ProtNLM"/>
    </source>
</evidence>
<dbReference type="Pfam" id="PF14473">
    <property type="entry name" value="RD3"/>
    <property type="match status" value="1"/>
</dbReference>
<organism evidence="2 3">
    <name type="scientific">Cirrhinus molitorella</name>
    <name type="common">mud carp</name>
    <dbReference type="NCBI Taxonomy" id="172907"/>
    <lineage>
        <taxon>Eukaryota</taxon>
        <taxon>Metazoa</taxon>
        <taxon>Chordata</taxon>
        <taxon>Craniata</taxon>
        <taxon>Vertebrata</taxon>
        <taxon>Euteleostomi</taxon>
        <taxon>Actinopterygii</taxon>
        <taxon>Neopterygii</taxon>
        <taxon>Teleostei</taxon>
        <taxon>Ostariophysi</taxon>
        <taxon>Cypriniformes</taxon>
        <taxon>Cyprinidae</taxon>
        <taxon>Labeoninae</taxon>
        <taxon>Labeonini</taxon>
        <taxon>Cirrhinus</taxon>
    </lineage>
</organism>
<dbReference type="PANTHER" id="PTHR28489:SF4">
    <property type="entry name" value="PROTEIN RD3-LIKE"/>
    <property type="match status" value="1"/>
</dbReference>
<dbReference type="Proteomes" id="UP001558613">
    <property type="component" value="Unassembled WGS sequence"/>
</dbReference>
<keyword evidence="3" id="KW-1185">Reference proteome</keyword>
<feature type="compositionally biased region" description="Acidic residues" evidence="1">
    <location>
        <begin position="190"/>
        <end position="199"/>
    </location>
</feature>
<feature type="region of interest" description="Disordered" evidence="1">
    <location>
        <begin position="184"/>
        <end position="206"/>
    </location>
</feature>
<accession>A0ABR3LJ25</accession>
<dbReference type="PANTHER" id="PTHR28489">
    <property type="entry name" value="RENTINAL DEGENERATION 3-LIKE"/>
    <property type="match status" value="1"/>
</dbReference>
<comment type="caution">
    <text evidence="2">The sequence shown here is derived from an EMBL/GenBank/DDBJ whole genome shotgun (WGS) entry which is preliminary data.</text>
</comment>
<reference evidence="2 3" key="1">
    <citation type="submission" date="2023-09" db="EMBL/GenBank/DDBJ databases">
        <authorList>
            <person name="Wang M."/>
        </authorList>
    </citation>
    <scope>NUCLEOTIDE SEQUENCE [LARGE SCALE GENOMIC DNA]</scope>
    <source>
        <strain evidence="2">GT-2023</strain>
        <tissue evidence="2">Liver</tissue>
    </source>
</reference>